<evidence type="ECO:0000256" key="9">
    <source>
        <dbReference type="PROSITE-ProRule" id="PRU01016"/>
    </source>
</evidence>
<dbReference type="InterPro" id="IPR018117">
    <property type="entry name" value="C5_DNA_meth_AS"/>
</dbReference>
<dbReference type="GO" id="GO:0003677">
    <property type="term" value="F:DNA binding"/>
    <property type="evidence" value="ECO:0007669"/>
    <property type="project" value="UniProtKB-KW"/>
</dbReference>
<dbReference type="EMBL" id="JACXVP010000001">
    <property type="protein sequence ID" value="KAG5628498.1"/>
    <property type="molecule type" value="Genomic_DNA"/>
</dbReference>
<dbReference type="PROSITE" id="PS51038">
    <property type="entry name" value="BAH"/>
    <property type="match status" value="1"/>
</dbReference>
<dbReference type="PANTHER" id="PTHR10629">
    <property type="entry name" value="CYTOSINE-SPECIFIC METHYLTRANSFERASE"/>
    <property type="match status" value="1"/>
</dbReference>
<evidence type="ECO:0000256" key="5">
    <source>
        <dbReference type="ARBA" id="ARBA00022691"/>
    </source>
</evidence>
<evidence type="ECO:0000256" key="7">
    <source>
        <dbReference type="ARBA" id="ARBA00023242"/>
    </source>
</evidence>
<dbReference type="Gene3D" id="3.90.120.10">
    <property type="entry name" value="DNA Methylase, subunit A, domain 2"/>
    <property type="match status" value="1"/>
</dbReference>
<evidence type="ECO:0000256" key="1">
    <source>
        <dbReference type="ARBA" id="ARBA00004123"/>
    </source>
</evidence>
<dbReference type="InterPro" id="IPR029063">
    <property type="entry name" value="SAM-dependent_MTases_sf"/>
</dbReference>
<evidence type="ECO:0000256" key="8">
    <source>
        <dbReference type="ARBA" id="ARBA00047422"/>
    </source>
</evidence>
<comment type="subcellular location">
    <subcellularLocation>
        <location evidence="1">Nucleus</location>
    </subcellularLocation>
</comment>
<comment type="caution">
    <text evidence="13">The sequence shown here is derived from an EMBL/GenBank/DDBJ whole genome shotgun (WGS) entry which is preliminary data.</text>
</comment>
<dbReference type="InterPro" id="IPR016197">
    <property type="entry name" value="Chromo-like_dom_sf"/>
</dbReference>
<proteinExistence type="inferred from homology"/>
<dbReference type="PROSITE" id="PS50013">
    <property type="entry name" value="CHROMO_2"/>
    <property type="match status" value="1"/>
</dbReference>
<dbReference type="InterPro" id="IPR001025">
    <property type="entry name" value="BAH_dom"/>
</dbReference>
<dbReference type="InterPro" id="IPR000953">
    <property type="entry name" value="Chromo/chromo_shadow_dom"/>
</dbReference>
<evidence type="ECO:0000313" key="13">
    <source>
        <dbReference type="EMBL" id="KAG5628498.1"/>
    </source>
</evidence>
<dbReference type="Proteomes" id="UP000824120">
    <property type="component" value="Chromosome 1"/>
</dbReference>
<dbReference type="SUPFAM" id="SSF54160">
    <property type="entry name" value="Chromo domain-like"/>
    <property type="match status" value="1"/>
</dbReference>
<dbReference type="InterPro" id="IPR043151">
    <property type="entry name" value="BAH_sf"/>
</dbReference>
<dbReference type="Pfam" id="PF00145">
    <property type="entry name" value="DNA_methylase"/>
    <property type="match status" value="1"/>
</dbReference>
<sequence length="852" mass="96247">MSSKRKVSPAELSESSKRHAVEVVESVDIAVDEVAEGFRDDDEFVEDEEIVADSLNGESFDQKEVRRVVLQANEEQEGAFYGETVPESEAREKWPHRYIIKDKVNVNGTSMSLNCQDDSNQLIQAKCHFAQALIENVYKLGDDAYVKAADGEDDYICRIVEFFQGVDDMKYFTAQWFYRAKDTVIKAHDQFIDNKRVFLSDIKDDNPLDCLVKKIKIVPISSNVSLQFKESLRSECDYYYDMKYLVPFSSFISLPSDVSSPDSESDSTISSDGDVVEANEQKQENKLLDLYSGCGGMSSGLCLGADVCGVKLVTKWTVDLNRYACDSLKVNHPETEVRNESAEDFLLLLKEWEQLCASCSLLKSNTAAHPLLKVGDEDVEDDDDRADDDGGSGDDDEGEIFEVEEILEVCYGDPKEIKKPGLYFKVCWKGYGPDEDTWEPIEGLDGCQNKIKDFVTKGFKRSVLPLPGEVDVICGGPPCQGISGFNRFRNSANPLQDPKNKQLEVFMSIVEFLKPRFVLMENVVDLLRFAHGYLGRYALSRLVGMNYQARMGMMVAGAYGLPQFRMRVFMWGALPSEKLPQYPLPTHNVIVRGGIPTEFELNAVDFEEGLQVKLKRELLLEDALSDLPPVENNEPRNEMPYTDEPKSDFQRFIRSRRDGTLGTVLYDHRPLQLNEDDYQRASQIPKRKGANFRDLPGVRVRADNVVEWDPDVERVKLTSGKPLVPDYAMTFVRGTSQKPFGRLWWDEIVSTVVTRAEPHNQAILHPVQDRVLTIRENARLQGFPDYYKLTGPIKERYIQVGNAVAVPVARALGYSLALALKGLSRDQPLLTLPPNFPCLEELVSNEESLDKL</sequence>
<dbReference type="GO" id="GO:0032259">
    <property type="term" value="P:methylation"/>
    <property type="evidence" value="ECO:0007669"/>
    <property type="project" value="UniProtKB-KW"/>
</dbReference>
<dbReference type="InterPro" id="IPR023780">
    <property type="entry name" value="Chromo_domain"/>
</dbReference>
<dbReference type="CDD" id="cd18635">
    <property type="entry name" value="CD_CMT3_like"/>
    <property type="match status" value="1"/>
</dbReference>
<evidence type="ECO:0000256" key="10">
    <source>
        <dbReference type="SAM" id="MobiDB-lite"/>
    </source>
</evidence>
<accession>A0A9J6AW63</accession>
<evidence type="ECO:0000259" key="12">
    <source>
        <dbReference type="PROSITE" id="PS51038"/>
    </source>
</evidence>
<name>A0A9J6AW63_SOLCO</name>
<dbReference type="GO" id="GO:0003682">
    <property type="term" value="F:chromatin binding"/>
    <property type="evidence" value="ECO:0007669"/>
    <property type="project" value="InterPro"/>
</dbReference>
<gene>
    <name evidence="13" type="ORF">H5410_000215</name>
</gene>
<feature type="active site" evidence="9">
    <location>
        <position position="479"/>
    </location>
</feature>
<dbReference type="InterPro" id="IPR050390">
    <property type="entry name" value="C5-Methyltransferase"/>
</dbReference>
<dbReference type="EC" id="2.1.1.37" evidence="2"/>
<dbReference type="OrthoDB" id="5376140at2759"/>
<keyword evidence="7" id="KW-0539">Nucleus</keyword>
<dbReference type="Gene3D" id="2.30.30.490">
    <property type="match status" value="1"/>
</dbReference>
<comment type="catalytic activity">
    <reaction evidence="8">
        <text>a 2'-deoxycytidine in DNA + S-adenosyl-L-methionine = a 5-methyl-2'-deoxycytidine in DNA + S-adenosyl-L-homocysteine + H(+)</text>
        <dbReference type="Rhea" id="RHEA:13681"/>
        <dbReference type="Rhea" id="RHEA-COMP:11369"/>
        <dbReference type="Rhea" id="RHEA-COMP:11370"/>
        <dbReference type="ChEBI" id="CHEBI:15378"/>
        <dbReference type="ChEBI" id="CHEBI:57856"/>
        <dbReference type="ChEBI" id="CHEBI:59789"/>
        <dbReference type="ChEBI" id="CHEBI:85452"/>
        <dbReference type="ChEBI" id="CHEBI:85454"/>
        <dbReference type="EC" id="2.1.1.37"/>
    </reaction>
</comment>
<dbReference type="GO" id="GO:0005634">
    <property type="term" value="C:nucleus"/>
    <property type="evidence" value="ECO:0007669"/>
    <property type="project" value="UniProtKB-SubCell"/>
</dbReference>
<keyword evidence="6" id="KW-0238">DNA-binding</keyword>
<evidence type="ECO:0000256" key="4">
    <source>
        <dbReference type="ARBA" id="ARBA00022679"/>
    </source>
</evidence>
<dbReference type="Pfam" id="PF01426">
    <property type="entry name" value="BAH"/>
    <property type="match status" value="1"/>
</dbReference>
<dbReference type="SUPFAM" id="SSF53335">
    <property type="entry name" value="S-adenosyl-L-methionine-dependent methyltransferases"/>
    <property type="match status" value="1"/>
</dbReference>
<feature type="compositionally biased region" description="Acidic residues" evidence="10">
    <location>
        <begin position="377"/>
        <end position="398"/>
    </location>
</feature>
<dbReference type="GO" id="GO:0003886">
    <property type="term" value="F:DNA (cytosine-5-)-methyltransferase activity"/>
    <property type="evidence" value="ECO:0007669"/>
    <property type="project" value="UniProtKB-EC"/>
</dbReference>
<dbReference type="PRINTS" id="PR00105">
    <property type="entry name" value="C5METTRFRASE"/>
</dbReference>
<evidence type="ECO:0000256" key="2">
    <source>
        <dbReference type="ARBA" id="ARBA00011975"/>
    </source>
</evidence>
<dbReference type="PROSITE" id="PS00094">
    <property type="entry name" value="C5_MTASE_1"/>
    <property type="match status" value="1"/>
</dbReference>
<dbReference type="Gene3D" id="3.40.50.150">
    <property type="entry name" value="Vaccinia Virus protein VP39"/>
    <property type="match status" value="2"/>
</dbReference>
<dbReference type="FunFam" id="3.90.120.10:FF:000003">
    <property type="entry name" value="DNA (cytosine-5)-methyltransferase 1"/>
    <property type="match status" value="1"/>
</dbReference>
<protein>
    <recommendedName>
        <fullName evidence="2">DNA (cytosine-5-)-methyltransferase</fullName>
        <ecNumber evidence="2">2.1.1.37</ecNumber>
    </recommendedName>
</protein>
<dbReference type="CDD" id="cd04716">
    <property type="entry name" value="BAH_plantDCM_I"/>
    <property type="match status" value="1"/>
</dbReference>
<organism evidence="13 14">
    <name type="scientific">Solanum commersonii</name>
    <name type="common">Commerson's wild potato</name>
    <name type="synonym">Commerson's nightshade</name>
    <dbReference type="NCBI Taxonomy" id="4109"/>
    <lineage>
        <taxon>Eukaryota</taxon>
        <taxon>Viridiplantae</taxon>
        <taxon>Streptophyta</taxon>
        <taxon>Embryophyta</taxon>
        <taxon>Tracheophyta</taxon>
        <taxon>Spermatophyta</taxon>
        <taxon>Magnoliopsida</taxon>
        <taxon>eudicotyledons</taxon>
        <taxon>Gunneridae</taxon>
        <taxon>Pentapetalae</taxon>
        <taxon>asterids</taxon>
        <taxon>lamiids</taxon>
        <taxon>Solanales</taxon>
        <taxon>Solanaceae</taxon>
        <taxon>Solanoideae</taxon>
        <taxon>Solaneae</taxon>
        <taxon>Solanum</taxon>
    </lineage>
</organism>
<dbReference type="Pfam" id="PF00385">
    <property type="entry name" value="Chromo"/>
    <property type="match status" value="1"/>
</dbReference>
<comment type="similarity">
    <text evidence="9">Belongs to the class I-like SAM-binding methyltransferase superfamily. C5-methyltransferase family.</text>
</comment>
<feature type="region of interest" description="Disordered" evidence="10">
    <location>
        <begin position="373"/>
        <end position="398"/>
    </location>
</feature>
<dbReference type="PANTHER" id="PTHR10629:SF50">
    <property type="entry name" value="DNA (CYTOSINE-5)-METHYLTRANSFERASE CMT3"/>
    <property type="match status" value="1"/>
</dbReference>
<evidence type="ECO:0000259" key="11">
    <source>
        <dbReference type="PROSITE" id="PS50013"/>
    </source>
</evidence>
<keyword evidence="14" id="KW-1185">Reference proteome</keyword>
<dbReference type="PROSITE" id="PS51679">
    <property type="entry name" value="SAM_MT_C5"/>
    <property type="match status" value="1"/>
</dbReference>
<evidence type="ECO:0000313" key="14">
    <source>
        <dbReference type="Proteomes" id="UP000824120"/>
    </source>
</evidence>
<dbReference type="SMART" id="SM00298">
    <property type="entry name" value="CHROMO"/>
    <property type="match status" value="1"/>
</dbReference>
<keyword evidence="3 9" id="KW-0489">Methyltransferase</keyword>
<reference evidence="13 14" key="1">
    <citation type="submission" date="2020-09" db="EMBL/GenBank/DDBJ databases">
        <title>De no assembly of potato wild relative species, Solanum commersonii.</title>
        <authorList>
            <person name="Cho K."/>
        </authorList>
    </citation>
    <scope>NUCLEOTIDE SEQUENCE [LARGE SCALE GENOMIC DNA]</scope>
    <source>
        <strain evidence="13">LZ3.2</strain>
        <tissue evidence="13">Leaf</tissue>
    </source>
</reference>
<dbReference type="SMART" id="SM00439">
    <property type="entry name" value="BAH"/>
    <property type="match status" value="1"/>
</dbReference>
<dbReference type="InterPro" id="IPR001525">
    <property type="entry name" value="C5_MeTfrase"/>
</dbReference>
<evidence type="ECO:0000256" key="3">
    <source>
        <dbReference type="ARBA" id="ARBA00022603"/>
    </source>
</evidence>
<feature type="domain" description="Chromo" evidence="11">
    <location>
        <begin position="401"/>
        <end position="454"/>
    </location>
</feature>
<dbReference type="AlphaFoldDB" id="A0A9J6AW63"/>
<feature type="domain" description="BAH" evidence="12">
    <location>
        <begin position="136"/>
        <end position="255"/>
    </location>
</feature>
<evidence type="ECO:0000256" key="6">
    <source>
        <dbReference type="ARBA" id="ARBA00023125"/>
    </source>
</evidence>
<dbReference type="GO" id="GO:0044027">
    <property type="term" value="P:negative regulation of gene expression via chromosomal CpG island methylation"/>
    <property type="evidence" value="ECO:0007669"/>
    <property type="project" value="TreeGrafter"/>
</dbReference>
<keyword evidence="4 9" id="KW-0808">Transferase</keyword>
<keyword evidence="5 9" id="KW-0949">S-adenosyl-L-methionine</keyword>